<evidence type="ECO:0000313" key="2">
    <source>
        <dbReference type="EMBL" id="KAK6175950.1"/>
    </source>
</evidence>
<feature type="region of interest" description="Disordered" evidence="1">
    <location>
        <begin position="197"/>
        <end position="235"/>
    </location>
</feature>
<organism evidence="2 3">
    <name type="scientific">Patella caerulea</name>
    <name type="common">Rayed Mediterranean limpet</name>
    <dbReference type="NCBI Taxonomy" id="87958"/>
    <lineage>
        <taxon>Eukaryota</taxon>
        <taxon>Metazoa</taxon>
        <taxon>Spiralia</taxon>
        <taxon>Lophotrochozoa</taxon>
        <taxon>Mollusca</taxon>
        <taxon>Gastropoda</taxon>
        <taxon>Patellogastropoda</taxon>
        <taxon>Patelloidea</taxon>
        <taxon>Patellidae</taxon>
        <taxon>Patella</taxon>
    </lineage>
</organism>
<sequence length="235" mass="27365">MARDNHGQIGFINHKRRLQIGISSHTSLLRSKAHYYGCGKFKTYKTRNFFSFTKKRHRDCFREREKCRFLQYAFLGSQKERGVETGHQPTTLKRVSQENSFQNGYTAESFEFSRIKRLGNLDRFKRCLSPYSHFPRSQEISSFLCRKQGVPIQSAMFRPNFGASCLSQNSVGCSRKSSHSKHQNGVLLGRPFICRQPEGAPFNKSRKDNRSSDSTRFYNQSKKSHNLHHPNKLFI</sequence>
<gene>
    <name evidence="2" type="ORF">SNE40_014322</name>
</gene>
<comment type="caution">
    <text evidence="2">The sequence shown here is derived from an EMBL/GenBank/DDBJ whole genome shotgun (WGS) entry which is preliminary data.</text>
</comment>
<accession>A0AAN8PSU1</accession>
<dbReference type="Proteomes" id="UP001347796">
    <property type="component" value="Unassembled WGS sequence"/>
</dbReference>
<evidence type="ECO:0000256" key="1">
    <source>
        <dbReference type="SAM" id="MobiDB-lite"/>
    </source>
</evidence>
<proteinExistence type="predicted"/>
<name>A0AAN8PSU1_PATCE</name>
<dbReference type="AlphaFoldDB" id="A0AAN8PSU1"/>
<evidence type="ECO:0000313" key="3">
    <source>
        <dbReference type="Proteomes" id="UP001347796"/>
    </source>
</evidence>
<feature type="compositionally biased region" description="Basic residues" evidence="1">
    <location>
        <begin position="222"/>
        <end position="235"/>
    </location>
</feature>
<dbReference type="EMBL" id="JAZGQO010000010">
    <property type="protein sequence ID" value="KAK6175950.1"/>
    <property type="molecule type" value="Genomic_DNA"/>
</dbReference>
<keyword evidence="3" id="KW-1185">Reference proteome</keyword>
<protein>
    <submittedName>
        <fullName evidence="2">Uncharacterized protein</fullName>
    </submittedName>
</protein>
<reference evidence="2 3" key="1">
    <citation type="submission" date="2024-01" db="EMBL/GenBank/DDBJ databases">
        <title>The genome of the rayed Mediterranean limpet Patella caerulea (Linnaeus, 1758).</title>
        <authorList>
            <person name="Anh-Thu Weber A."/>
            <person name="Halstead-Nussloch G."/>
        </authorList>
    </citation>
    <scope>NUCLEOTIDE SEQUENCE [LARGE SCALE GENOMIC DNA]</scope>
    <source>
        <strain evidence="2">AATW-2023a</strain>
        <tissue evidence="2">Whole specimen</tissue>
    </source>
</reference>